<evidence type="ECO:0000313" key="1">
    <source>
        <dbReference type="EMBL" id="DAD86177.1"/>
    </source>
</evidence>
<dbReference type="Pfam" id="PF09956">
    <property type="entry name" value="Phage_cement_2"/>
    <property type="match status" value="1"/>
</dbReference>
<protein>
    <recommendedName>
        <fullName evidence="2">DUF2190 family protein</fullName>
    </recommendedName>
</protein>
<proteinExistence type="predicted"/>
<dbReference type="EMBL" id="BK014996">
    <property type="protein sequence ID" value="DAD86177.1"/>
    <property type="molecule type" value="Genomic_DNA"/>
</dbReference>
<reference evidence="1" key="1">
    <citation type="journal article" date="2021" name="Proc. Natl. Acad. Sci. U.S.A.">
        <title>A Catalog of Tens of Thousands of Viruses from Human Metagenomes Reveals Hidden Associations with Chronic Diseases.</title>
        <authorList>
            <person name="Tisza M.J."/>
            <person name="Buck C.B."/>
        </authorList>
    </citation>
    <scope>NUCLEOTIDE SEQUENCE</scope>
    <source>
        <strain evidence="1">CtUL28</strain>
    </source>
</reference>
<name>A0A8S5MV02_9CAUD</name>
<sequence>MAKAAYYQKADVIDYTNTGEAIGYHDVVVMGSLVGVAEEEIASNTTGAVAIVGAYSLPTDAADITVGMPVYWDASSGKAVKENSGSLPCAGVAVGASASGSVPVKLNVLSAVAG</sequence>
<evidence type="ECO:0008006" key="2">
    <source>
        <dbReference type="Google" id="ProtNLM"/>
    </source>
</evidence>
<dbReference type="PIRSF" id="PIRSF030771">
    <property type="entry name" value="UCP030771"/>
    <property type="match status" value="1"/>
</dbReference>
<accession>A0A8S5MV02</accession>
<dbReference type="InterPro" id="IPR011231">
    <property type="entry name" value="Phage_VT1-Sakai_H0018"/>
</dbReference>
<organism evidence="1">
    <name type="scientific">Caudovirales sp. ctUL28</name>
    <dbReference type="NCBI Taxonomy" id="2826778"/>
    <lineage>
        <taxon>Viruses</taxon>
        <taxon>Duplodnaviria</taxon>
        <taxon>Heunggongvirae</taxon>
        <taxon>Uroviricota</taxon>
        <taxon>Caudoviricetes</taxon>
    </lineage>
</organism>